<dbReference type="eggNOG" id="COG3746">
    <property type="taxonomic scope" value="Bacteria"/>
</dbReference>
<keyword evidence="3" id="KW-1185">Reference proteome</keyword>
<protein>
    <submittedName>
        <fullName evidence="2">Phosphate-selective porin</fullName>
    </submittedName>
</protein>
<reference evidence="2 3" key="1">
    <citation type="submission" date="2012-02" db="EMBL/GenBank/DDBJ databases">
        <title>Complete sequence of chromosome of Singulisphaera acidiphila DSM 18658.</title>
        <authorList>
            <consortium name="US DOE Joint Genome Institute (JGI-PGF)"/>
            <person name="Lucas S."/>
            <person name="Copeland A."/>
            <person name="Lapidus A."/>
            <person name="Glavina del Rio T."/>
            <person name="Dalin E."/>
            <person name="Tice H."/>
            <person name="Bruce D."/>
            <person name="Goodwin L."/>
            <person name="Pitluck S."/>
            <person name="Peters L."/>
            <person name="Ovchinnikova G."/>
            <person name="Chertkov O."/>
            <person name="Kyrpides N."/>
            <person name="Mavromatis K."/>
            <person name="Ivanova N."/>
            <person name="Brettin T."/>
            <person name="Detter J.C."/>
            <person name="Han C."/>
            <person name="Larimer F."/>
            <person name="Land M."/>
            <person name="Hauser L."/>
            <person name="Markowitz V."/>
            <person name="Cheng J.-F."/>
            <person name="Hugenholtz P."/>
            <person name="Woyke T."/>
            <person name="Wu D."/>
            <person name="Tindall B."/>
            <person name="Pomrenke H."/>
            <person name="Brambilla E."/>
            <person name="Klenk H.-P."/>
            <person name="Eisen J.A."/>
        </authorList>
    </citation>
    <scope>NUCLEOTIDE SEQUENCE [LARGE SCALE GENOMIC DNA]</scope>
    <source>
        <strain evidence="3">ATCC BAA-1392 / DSM 18658 / VKM B-2454 / MOB10</strain>
    </source>
</reference>
<sequence length="562" mass="62935">MADQRTHRHPWVYAAVLLAFGVPLAVAQEPRPPATPPPPATKLEDRLQQMEAQNLKLAEQLEKAQRRHDEQMQQVLQEMTQLRKQLGSGKATSTSSGGNSSGGGGAGTAGGASAGGGAGAARPGDGPNIGGAPDTPGGRRSPIPGYGISGATAEKKSPLKANFGPGFELMTEDKEFQLQLHQETQFDARTFIPHGDDYARSGFVFPRVRLFFNGRITQPIEYTISLNRGFSGLDLLDGFVNFRYDDRAQLKVGRFMTPFNYEQFAIQNMWLFAPERSLFTSNLGLNRQLGVQLWGNLFDNRVDYAVGAFDGPRNSYEDYNEAKDVISYLNIRPFGDQEKGSLLRDLNVGGSFSYGEQDNPVVPRAFRTASNASNASTADLFSPPFLILGDSTRERGQRTLWSAHAAYFYKQFSFFTDYNGGILRYAVNKKAAESVEVPVSGYSVAMGYFLTGESQERRTILEPKHPFSLRRDKLGPGAWELIFRYSSLEFDHSVFTGGLANPELWSQRAWTTNLGMNWYLNRYVKIYFDWQHTEFGNPVIYRQPDLKQLTNELFWIRMQLYF</sequence>
<organism evidence="2 3">
    <name type="scientific">Singulisphaera acidiphila (strain ATCC BAA-1392 / DSM 18658 / VKM B-2454 / MOB10)</name>
    <dbReference type="NCBI Taxonomy" id="886293"/>
    <lineage>
        <taxon>Bacteria</taxon>
        <taxon>Pseudomonadati</taxon>
        <taxon>Planctomycetota</taxon>
        <taxon>Planctomycetia</taxon>
        <taxon>Isosphaerales</taxon>
        <taxon>Isosphaeraceae</taxon>
        <taxon>Singulisphaera</taxon>
    </lineage>
</organism>
<dbReference type="InterPro" id="IPR023614">
    <property type="entry name" value="Porin_dom_sf"/>
</dbReference>
<dbReference type="SUPFAM" id="SSF56935">
    <property type="entry name" value="Porins"/>
    <property type="match status" value="1"/>
</dbReference>
<feature type="compositionally biased region" description="Pro residues" evidence="1">
    <location>
        <begin position="30"/>
        <end position="40"/>
    </location>
</feature>
<evidence type="ECO:0000256" key="1">
    <source>
        <dbReference type="SAM" id="MobiDB-lite"/>
    </source>
</evidence>
<dbReference type="AlphaFoldDB" id="L0DMX7"/>
<dbReference type="Gene3D" id="2.40.160.10">
    <property type="entry name" value="Porin"/>
    <property type="match status" value="1"/>
</dbReference>
<dbReference type="Pfam" id="PF07396">
    <property type="entry name" value="Porin_O_P"/>
    <property type="match status" value="1"/>
</dbReference>
<feature type="region of interest" description="Disordered" evidence="1">
    <location>
        <begin position="28"/>
        <end position="48"/>
    </location>
</feature>
<dbReference type="Proteomes" id="UP000010798">
    <property type="component" value="Chromosome"/>
</dbReference>
<feature type="compositionally biased region" description="Low complexity" evidence="1">
    <location>
        <begin position="87"/>
        <end position="98"/>
    </location>
</feature>
<feature type="region of interest" description="Disordered" evidence="1">
    <location>
        <begin position="83"/>
        <end position="166"/>
    </location>
</feature>
<accession>L0DMX7</accession>
<dbReference type="OrthoDB" id="9807854at2"/>
<evidence type="ECO:0000313" key="2">
    <source>
        <dbReference type="EMBL" id="AGA30180.1"/>
    </source>
</evidence>
<evidence type="ECO:0000313" key="3">
    <source>
        <dbReference type="Proteomes" id="UP000010798"/>
    </source>
</evidence>
<feature type="compositionally biased region" description="Gly residues" evidence="1">
    <location>
        <begin position="99"/>
        <end position="119"/>
    </location>
</feature>
<dbReference type="RefSeq" id="WP_015249270.1">
    <property type="nucleotide sequence ID" value="NC_019892.1"/>
</dbReference>
<proteinExistence type="predicted"/>
<name>L0DMX7_SINAD</name>
<dbReference type="InterPro" id="IPR010870">
    <property type="entry name" value="Porin_O/P"/>
</dbReference>
<dbReference type="STRING" id="886293.Sinac_6075"/>
<gene>
    <name evidence="2" type="ordered locus">Sinac_6075</name>
</gene>
<dbReference type="EMBL" id="CP003364">
    <property type="protein sequence ID" value="AGA30180.1"/>
    <property type="molecule type" value="Genomic_DNA"/>
</dbReference>
<dbReference type="KEGG" id="saci:Sinac_6075"/>
<dbReference type="HOGENOM" id="CLU_033714_0_0_0"/>